<keyword evidence="5" id="KW-1185">Reference proteome</keyword>
<feature type="domain" description="MIF4G" evidence="4">
    <location>
        <begin position="71"/>
        <end position="252"/>
    </location>
</feature>
<organism evidence="5 6">
    <name type="scientific">Saccoglossus kowalevskii</name>
    <name type="common">Acorn worm</name>
    <dbReference type="NCBI Taxonomy" id="10224"/>
    <lineage>
        <taxon>Eukaryota</taxon>
        <taxon>Metazoa</taxon>
        <taxon>Hemichordata</taxon>
        <taxon>Enteropneusta</taxon>
        <taxon>Harrimaniidae</taxon>
        <taxon>Saccoglossus</taxon>
    </lineage>
</organism>
<evidence type="ECO:0000313" key="6">
    <source>
        <dbReference type="RefSeq" id="XP_006812042.1"/>
    </source>
</evidence>
<accession>A0ABM0LWA1</accession>
<evidence type="ECO:0000256" key="2">
    <source>
        <dbReference type="ARBA" id="ARBA00022490"/>
    </source>
</evidence>
<dbReference type="Proteomes" id="UP000694865">
    <property type="component" value="Unplaced"/>
</dbReference>
<dbReference type="Pfam" id="PF02854">
    <property type="entry name" value="MIF4G"/>
    <property type="match status" value="1"/>
</dbReference>
<evidence type="ECO:0000256" key="1">
    <source>
        <dbReference type="ARBA" id="ARBA00004496"/>
    </source>
</evidence>
<sequence length="276" mass="31243">MSADTATGSPVASLRVIGRGRGFRNTSESIQTPLRRPNVGPVVEQSRLSLADITLKMQYLTLETVDEDGKQIKGLVERFSTSSTKLQAVVQSLYELALENYHYAAVAARLCHRMANVEVGETKFRNLVLKLLQADYEGRDILRGEGNDSYDACSLFAFVTFLVELYALLRTQNGEPLRALLTPVFVCLKELLTGLDNTEEEMEHCARELKRRGKFLHEQDSSRMEELLRSLRDKIVDSETSGYARCLLLEVLEMNARGWALTDETKEYYKHAIDRV</sequence>
<dbReference type="RefSeq" id="XP_006812042.1">
    <property type="nucleotide sequence ID" value="XM_006811979.1"/>
</dbReference>
<keyword evidence="2" id="KW-0963">Cytoplasm</keyword>
<name>A0ABM0LWA1_SACKO</name>
<dbReference type="InterPro" id="IPR003890">
    <property type="entry name" value="MIF4G-like_typ-3"/>
</dbReference>
<gene>
    <name evidence="6" type="primary">LOC102802873</name>
</gene>
<reference evidence="6" key="1">
    <citation type="submission" date="2025-08" db="UniProtKB">
        <authorList>
            <consortium name="RefSeq"/>
        </authorList>
    </citation>
    <scope>IDENTIFICATION</scope>
    <source>
        <tissue evidence="6">Testes</tissue>
    </source>
</reference>
<dbReference type="InterPro" id="IPR051367">
    <property type="entry name" value="mRNA_TranslReg/HistoneTransl"/>
</dbReference>
<dbReference type="PANTHER" id="PTHR23254:SF16">
    <property type="entry name" value="CBP80_20-DEPENDENT TRANSLATION INITIATION FACTOR"/>
    <property type="match status" value="1"/>
</dbReference>
<dbReference type="InterPro" id="IPR016024">
    <property type="entry name" value="ARM-type_fold"/>
</dbReference>
<proteinExistence type="predicted"/>
<dbReference type="SUPFAM" id="SSF48371">
    <property type="entry name" value="ARM repeat"/>
    <property type="match status" value="1"/>
</dbReference>
<protein>
    <submittedName>
        <fullName evidence="6">CBP80/20-dependent translation initiation factor-like</fullName>
    </submittedName>
</protein>
<evidence type="ECO:0000313" key="5">
    <source>
        <dbReference type="Proteomes" id="UP000694865"/>
    </source>
</evidence>
<dbReference type="PANTHER" id="PTHR23254">
    <property type="entry name" value="EIF4G DOMAIN PROTEIN"/>
    <property type="match status" value="1"/>
</dbReference>
<dbReference type="GeneID" id="102802873"/>
<keyword evidence="3" id="KW-0810">Translation regulation</keyword>
<evidence type="ECO:0000259" key="4">
    <source>
        <dbReference type="Pfam" id="PF02854"/>
    </source>
</evidence>
<evidence type="ECO:0000256" key="3">
    <source>
        <dbReference type="ARBA" id="ARBA00022845"/>
    </source>
</evidence>
<comment type="subcellular location">
    <subcellularLocation>
        <location evidence="1">Cytoplasm</location>
    </subcellularLocation>
</comment>
<dbReference type="Gene3D" id="1.25.40.180">
    <property type="match status" value="1"/>
</dbReference>